<keyword evidence="3" id="KW-0813">Transport</keyword>
<evidence type="ECO:0000313" key="10">
    <source>
        <dbReference type="EMBL" id="THE12608.1"/>
    </source>
</evidence>
<feature type="transmembrane region" description="Helical" evidence="8">
    <location>
        <begin position="319"/>
        <end position="341"/>
    </location>
</feature>
<dbReference type="GO" id="GO:0005886">
    <property type="term" value="C:plasma membrane"/>
    <property type="evidence" value="ECO:0007669"/>
    <property type="project" value="UniProtKB-SubCell"/>
</dbReference>
<feature type="transmembrane region" description="Helical" evidence="8">
    <location>
        <begin position="184"/>
        <end position="207"/>
    </location>
</feature>
<feature type="transmembrane region" description="Helical" evidence="8">
    <location>
        <begin position="378"/>
        <end position="397"/>
    </location>
</feature>
<evidence type="ECO:0000256" key="3">
    <source>
        <dbReference type="ARBA" id="ARBA00022448"/>
    </source>
</evidence>
<dbReference type="PROSITE" id="PS50850">
    <property type="entry name" value="MFS"/>
    <property type="match status" value="1"/>
</dbReference>
<feature type="transmembrane region" description="Helical" evidence="8">
    <location>
        <begin position="296"/>
        <end position="313"/>
    </location>
</feature>
<dbReference type="Proteomes" id="UP000306477">
    <property type="component" value="Unassembled WGS sequence"/>
</dbReference>
<comment type="caution">
    <text evidence="10">The sequence shown here is derived from an EMBL/GenBank/DDBJ whole genome shotgun (WGS) entry which is preliminary data.</text>
</comment>
<accession>A0A4S3PSQ1</accession>
<dbReference type="InterPro" id="IPR036259">
    <property type="entry name" value="MFS_trans_sf"/>
</dbReference>
<feature type="transmembrane region" description="Helical" evidence="8">
    <location>
        <begin position="228"/>
        <end position="247"/>
    </location>
</feature>
<reference evidence="10 11" key="1">
    <citation type="journal article" date="2019" name="Indoor Air">
        <title>Impacts of indoor surface finishes on bacterial viability.</title>
        <authorList>
            <person name="Hu J."/>
            <person name="Maamar S.B."/>
            <person name="Glawe A.J."/>
            <person name="Gottel N."/>
            <person name="Gilbert J.A."/>
            <person name="Hartmann E.M."/>
        </authorList>
    </citation>
    <scope>NUCLEOTIDE SEQUENCE [LARGE SCALE GENOMIC DNA]</scope>
    <source>
        <strain evidence="10 11">AF060A6</strain>
    </source>
</reference>
<dbReference type="PANTHER" id="PTHR43271">
    <property type="entry name" value="BLL2771 PROTEIN"/>
    <property type="match status" value="1"/>
</dbReference>
<dbReference type="CDD" id="cd17324">
    <property type="entry name" value="MFS_NepI_like"/>
    <property type="match status" value="1"/>
</dbReference>
<evidence type="ECO:0000256" key="7">
    <source>
        <dbReference type="ARBA" id="ARBA00023136"/>
    </source>
</evidence>
<dbReference type="STRING" id="1033734.GCA_000285535_01331"/>
<dbReference type="Gene3D" id="1.20.1250.20">
    <property type="entry name" value="MFS general substrate transporter like domains"/>
    <property type="match status" value="1"/>
</dbReference>
<sequence>MSTTSIFNLTLPVSICYKRVVVRLKRLYLVALFLIVTGIFVASNIYTFIPIYQSISNSIHISVEQVVVGGSIFSFTYACGLLFFGPISEKIGRKKVILLGLILSFFATGLVGFSFNEQSLYLFRSLQGFALGSFPPVAFAYIFDVFPVRHRALVLALINCGFLIAGILGQLISSSITYFYGWEYVLFCFAIIYLVLFICGLFILSTVPVTKPANAPFFQDICKMMKSPSLVTCYMITFSILLTFISFYDGIGQYLHEKYSIDQQTLFKIRAIGLIGASFSLLTGRFVRYLGDRRTLLIGLCLVAISLSFLLFINTPAMIAILSIPFIAAISLLYPSLISIIGKLGEEARGSAISLYSFTLMTGGSLGALISSVLEFPILLRSLIGLFVLNIILSFKLKM</sequence>
<feature type="transmembrane region" description="Helical" evidence="8">
    <location>
        <begin position="353"/>
        <end position="372"/>
    </location>
</feature>
<evidence type="ECO:0000259" key="9">
    <source>
        <dbReference type="PROSITE" id="PS50850"/>
    </source>
</evidence>
<feature type="transmembrane region" description="Helical" evidence="8">
    <location>
        <begin position="66"/>
        <end position="84"/>
    </location>
</feature>
<dbReference type="Pfam" id="PF07690">
    <property type="entry name" value="MFS_1"/>
    <property type="match status" value="1"/>
</dbReference>
<keyword evidence="11" id="KW-1185">Reference proteome</keyword>
<dbReference type="EMBL" id="SLUB01000015">
    <property type="protein sequence ID" value="THE12608.1"/>
    <property type="molecule type" value="Genomic_DNA"/>
</dbReference>
<organism evidence="10 11">
    <name type="scientific">Bacillus timonensis</name>
    <dbReference type="NCBI Taxonomy" id="1033734"/>
    <lineage>
        <taxon>Bacteria</taxon>
        <taxon>Bacillati</taxon>
        <taxon>Bacillota</taxon>
        <taxon>Bacilli</taxon>
        <taxon>Bacillales</taxon>
        <taxon>Bacillaceae</taxon>
        <taxon>Bacillus</taxon>
    </lineage>
</organism>
<comment type="subcellular location">
    <subcellularLocation>
        <location evidence="1">Cell membrane</location>
        <topology evidence="1">Multi-pass membrane protein</topology>
    </subcellularLocation>
</comment>
<feature type="transmembrane region" description="Helical" evidence="8">
    <location>
        <begin position="267"/>
        <end position="284"/>
    </location>
</feature>
<name>A0A4S3PSQ1_9BACI</name>
<proteinExistence type="inferred from homology"/>
<evidence type="ECO:0000313" key="11">
    <source>
        <dbReference type="Proteomes" id="UP000306477"/>
    </source>
</evidence>
<dbReference type="GO" id="GO:0022857">
    <property type="term" value="F:transmembrane transporter activity"/>
    <property type="evidence" value="ECO:0007669"/>
    <property type="project" value="InterPro"/>
</dbReference>
<keyword evidence="7 8" id="KW-0472">Membrane</keyword>
<gene>
    <name evidence="10" type="ORF">E1I69_10445</name>
</gene>
<dbReference type="InterPro" id="IPR020846">
    <property type="entry name" value="MFS_dom"/>
</dbReference>
<evidence type="ECO:0000256" key="6">
    <source>
        <dbReference type="ARBA" id="ARBA00022989"/>
    </source>
</evidence>
<keyword evidence="4" id="KW-1003">Cell membrane</keyword>
<evidence type="ECO:0000256" key="2">
    <source>
        <dbReference type="ARBA" id="ARBA00008335"/>
    </source>
</evidence>
<feature type="transmembrane region" description="Helical" evidence="8">
    <location>
        <begin position="121"/>
        <end position="143"/>
    </location>
</feature>
<dbReference type="OrthoDB" id="9781156at2"/>
<evidence type="ECO:0000256" key="1">
    <source>
        <dbReference type="ARBA" id="ARBA00004651"/>
    </source>
</evidence>
<evidence type="ECO:0000256" key="5">
    <source>
        <dbReference type="ARBA" id="ARBA00022692"/>
    </source>
</evidence>
<evidence type="ECO:0000256" key="8">
    <source>
        <dbReference type="SAM" id="Phobius"/>
    </source>
</evidence>
<evidence type="ECO:0000256" key="4">
    <source>
        <dbReference type="ARBA" id="ARBA00022475"/>
    </source>
</evidence>
<feature type="transmembrane region" description="Helical" evidence="8">
    <location>
        <begin position="152"/>
        <end position="172"/>
    </location>
</feature>
<dbReference type="SUPFAM" id="SSF103473">
    <property type="entry name" value="MFS general substrate transporter"/>
    <property type="match status" value="1"/>
</dbReference>
<feature type="domain" description="Major facilitator superfamily (MFS) profile" evidence="9">
    <location>
        <begin position="30"/>
        <end position="399"/>
    </location>
</feature>
<feature type="transmembrane region" description="Helical" evidence="8">
    <location>
        <begin position="96"/>
        <end position="115"/>
    </location>
</feature>
<keyword evidence="5 8" id="KW-0812">Transmembrane</keyword>
<dbReference type="PANTHER" id="PTHR43271:SF2">
    <property type="entry name" value="BLL2771 PROTEIN"/>
    <property type="match status" value="1"/>
</dbReference>
<dbReference type="InterPro" id="IPR011701">
    <property type="entry name" value="MFS"/>
</dbReference>
<feature type="transmembrane region" description="Helical" evidence="8">
    <location>
        <begin position="27"/>
        <end position="46"/>
    </location>
</feature>
<comment type="similarity">
    <text evidence="2">Belongs to the major facilitator superfamily.</text>
</comment>
<keyword evidence="6 8" id="KW-1133">Transmembrane helix</keyword>
<dbReference type="AlphaFoldDB" id="A0A4S3PSQ1"/>
<protein>
    <submittedName>
        <fullName evidence="10">MFS transporter</fullName>
    </submittedName>
</protein>